<accession>C5LHD4</accession>
<feature type="non-terminal residue" evidence="2">
    <location>
        <position position="1"/>
    </location>
</feature>
<sequence>TTTSSAGWSHHIRDFGLPPPSKSDHPQCDASDWSPGTVEWEYSVGRPTSDLNAIPATAELARFTVDSAESISLENLRVALQASHRRMMTIVEEERTSSQYHKVSSGSSVNKDLCQELVEGSEGYARLRQWAERSGF</sequence>
<protein>
    <submittedName>
        <fullName evidence="2">Uncharacterized protein</fullName>
    </submittedName>
</protein>
<dbReference type="InParanoid" id="C5LHD4"/>
<keyword evidence="3" id="KW-1185">Reference proteome</keyword>
<gene>
    <name evidence="2" type="ORF">Pmar_PMAR017358</name>
</gene>
<dbReference type="AlphaFoldDB" id="C5LHD4"/>
<dbReference type="EMBL" id="GG682011">
    <property type="protein sequence ID" value="EER03943.1"/>
    <property type="molecule type" value="Genomic_DNA"/>
</dbReference>
<evidence type="ECO:0000313" key="2">
    <source>
        <dbReference type="EMBL" id="EER03943.1"/>
    </source>
</evidence>
<proteinExistence type="predicted"/>
<evidence type="ECO:0000313" key="3">
    <source>
        <dbReference type="Proteomes" id="UP000007800"/>
    </source>
</evidence>
<reference evidence="2 3" key="1">
    <citation type="submission" date="2008-07" db="EMBL/GenBank/DDBJ databases">
        <authorList>
            <person name="El-Sayed N."/>
            <person name="Caler E."/>
            <person name="Inman J."/>
            <person name="Amedeo P."/>
            <person name="Hass B."/>
            <person name="Wortman J."/>
        </authorList>
    </citation>
    <scope>NUCLEOTIDE SEQUENCE [LARGE SCALE GENOMIC DNA]</scope>
    <source>
        <strain evidence="3">ATCC 50983 / TXsc</strain>
    </source>
</reference>
<dbReference type="GeneID" id="9044692"/>
<feature type="region of interest" description="Disordered" evidence="1">
    <location>
        <begin position="1"/>
        <end position="32"/>
    </location>
</feature>
<dbReference type="OrthoDB" id="447903at2759"/>
<dbReference type="RefSeq" id="XP_002772127.1">
    <property type="nucleotide sequence ID" value="XM_002772081.1"/>
</dbReference>
<name>C5LHD4_PERM5</name>
<dbReference type="Proteomes" id="UP000007800">
    <property type="component" value="Unassembled WGS sequence"/>
</dbReference>
<evidence type="ECO:0000256" key="1">
    <source>
        <dbReference type="SAM" id="MobiDB-lite"/>
    </source>
</evidence>
<organism evidence="3">
    <name type="scientific">Perkinsus marinus (strain ATCC 50983 / TXsc)</name>
    <dbReference type="NCBI Taxonomy" id="423536"/>
    <lineage>
        <taxon>Eukaryota</taxon>
        <taxon>Sar</taxon>
        <taxon>Alveolata</taxon>
        <taxon>Perkinsozoa</taxon>
        <taxon>Perkinsea</taxon>
        <taxon>Perkinsida</taxon>
        <taxon>Perkinsidae</taxon>
        <taxon>Perkinsus</taxon>
    </lineage>
</organism>